<evidence type="ECO:0000313" key="1">
    <source>
        <dbReference type="EMBL" id="GBP54329.1"/>
    </source>
</evidence>
<dbReference type="Proteomes" id="UP000299102">
    <property type="component" value="Unassembled WGS sequence"/>
</dbReference>
<reference evidence="1 2" key="1">
    <citation type="journal article" date="2019" name="Commun. Biol.">
        <title>The bagworm genome reveals a unique fibroin gene that provides high tensile strength.</title>
        <authorList>
            <person name="Kono N."/>
            <person name="Nakamura H."/>
            <person name="Ohtoshi R."/>
            <person name="Tomita M."/>
            <person name="Numata K."/>
            <person name="Arakawa K."/>
        </authorList>
    </citation>
    <scope>NUCLEOTIDE SEQUENCE [LARGE SCALE GENOMIC DNA]</scope>
</reference>
<protein>
    <submittedName>
        <fullName evidence="1">Uncharacterized protein</fullName>
    </submittedName>
</protein>
<sequence length="125" mass="14364">MISDEEDEAAELSPTPRNVTAEIATSRLYSIGLWRETDSVYVRVDERFRDSFELCARRLLGDSSIEWGKCLVFRINRALRNSQFGGSPRPPMLRLRCLGTLGHDRLVALFLIVHSPKYVFYIKLS</sequence>
<proteinExistence type="predicted"/>
<dbReference type="AlphaFoldDB" id="A0A4C1WVT8"/>
<keyword evidence="2" id="KW-1185">Reference proteome</keyword>
<accession>A0A4C1WVT8</accession>
<organism evidence="1 2">
    <name type="scientific">Eumeta variegata</name>
    <name type="common">Bagworm moth</name>
    <name type="synonym">Eumeta japonica</name>
    <dbReference type="NCBI Taxonomy" id="151549"/>
    <lineage>
        <taxon>Eukaryota</taxon>
        <taxon>Metazoa</taxon>
        <taxon>Ecdysozoa</taxon>
        <taxon>Arthropoda</taxon>
        <taxon>Hexapoda</taxon>
        <taxon>Insecta</taxon>
        <taxon>Pterygota</taxon>
        <taxon>Neoptera</taxon>
        <taxon>Endopterygota</taxon>
        <taxon>Lepidoptera</taxon>
        <taxon>Glossata</taxon>
        <taxon>Ditrysia</taxon>
        <taxon>Tineoidea</taxon>
        <taxon>Psychidae</taxon>
        <taxon>Oiketicinae</taxon>
        <taxon>Eumeta</taxon>
    </lineage>
</organism>
<name>A0A4C1WVT8_EUMVA</name>
<comment type="caution">
    <text evidence="1">The sequence shown here is derived from an EMBL/GenBank/DDBJ whole genome shotgun (WGS) entry which is preliminary data.</text>
</comment>
<evidence type="ECO:0000313" key="2">
    <source>
        <dbReference type="Proteomes" id="UP000299102"/>
    </source>
</evidence>
<gene>
    <name evidence="1" type="ORF">EVAR_38563_1</name>
</gene>
<dbReference type="EMBL" id="BGZK01000644">
    <property type="protein sequence ID" value="GBP54329.1"/>
    <property type="molecule type" value="Genomic_DNA"/>
</dbReference>